<evidence type="ECO:0008006" key="3">
    <source>
        <dbReference type="Google" id="ProtNLM"/>
    </source>
</evidence>
<dbReference type="eggNOG" id="KOG2353">
    <property type="taxonomic scope" value="Eukaryota"/>
</dbReference>
<accession>H2YLU1</accession>
<reference evidence="1" key="3">
    <citation type="submission" date="2025-09" db="UniProtKB">
        <authorList>
            <consortium name="Ensembl"/>
        </authorList>
    </citation>
    <scope>IDENTIFICATION</scope>
</reference>
<dbReference type="GeneTree" id="ENSGT00940000157568"/>
<evidence type="ECO:0000313" key="2">
    <source>
        <dbReference type="Proteomes" id="UP000007875"/>
    </source>
</evidence>
<dbReference type="Ensembl" id="ENSCSAVT00000006372.1">
    <property type="protein sequence ID" value="ENSCSAVP00000006293.1"/>
    <property type="gene ID" value="ENSCSAVG00000003770.1"/>
</dbReference>
<name>H2YLU1_CIOSA</name>
<dbReference type="PANTHER" id="PTHR10166:SF66">
    <property type="entry name" value="VWFA AND CACHE DOMAIN-CONTAINING PROTEIN CG16868"/>
    <property type="match status" value="1"/>
</dbReference>
<keyword evidence="2" id="KW-1185">Reference proteome</keyword>
<organism evidence="1 2">
    <name type="scientific">Ciona savignyi</name>
    <name type="common">Pacific transparent sea squirt</name>
    <dbReference type="NCBI Taxonomy" id="51511"/>
    <lineage>
        <taxon>Eukaryota</taxon>
        <taxon>Metazoa</taxon>
        <taxon>Chordata</taxon>
        <taxon>Tunicata</taxon>
        <taxon>Ascidiacea</taxon>
        <taxon>Phlebobranchia</taxon>
        <taxon>Cionidae</taxon>
        <taxon>Ciona</taxon>
    </lineage>
</organism>
<reference evidence="2" key="1">
    <citation type="submission" date="2003-08" db="EMBL/GenBank/DDBJ databases">
        <authorList>
            <person name="Birren B."/>
            <person name="Nusbaum C."/>
            <person name="Abebe A."/>
            <person name="Abouelleil A."/>
            <person name="Adekoya E."/>
            <person name="Ait-zahra M."/>
            <person name="Allen N."/>
            <person name="Allen T."/>
            <person name="An P."/>
            <person name="Anderson M."/>
            <person name="Anderson S."/>
            <person name="Arachchi H."/>
            <person name="Armbruster J."/>
            <person name="Bachantsang P."/>
            <person name="Baldwin J."/>
            <person name="Barry A."/>
            <person name="Bayul T."/>
            <person name="Blitshsteyn B."/>
            <person name="Bloom T."/>
            <person name="Blye J."/>
            <person name="Boguslavskiy L."/>
            <person name="Borowsky M."/>
            <person name="Boukhgalter B."/>
            <person name="Brunache A."/>
            <person name="Butler J."/>
            <person name="Calixte N."/>
            <person name="Calvo S."/>
            <person name="Camarata J."/>
            <person name="Campo K."/>
            <person name="Chang J."/>
            <person name="Cheshatsang Y."/>
            <person name="Citroen M."/>
            <person name="Collymore A."/>
            <person name="Considine T."/>
            <person name="Cook A."/>
            <person name="Cooke P."/>
            <person name="Corum B."/>
            <person name="Cuomo C."/>
            <person name="David R."/>
            <person name="Dawoe T."/>
            <person name="Degray S."/>
            <person name="Dodge S."/>
            <person name="Dooley K."/>
            <person name="Dorje P."/>
            <person name="Dorjee K."/>
            <person name="Dorris L."/>
            <person name="Duffey N."/>
            <person name="Dupes A."/>
            <person name="Elkins T."/>
            <person name="Engels R."/>
            <person name="Erickson J."/>
            <person name="Farina A."/>
            <person name="Faro S."/>
            <person name="Ferreira P."/>
            <person name="Fischer H."/>
            <person name="Fitzgerald M."/>
            <person name="Foley K."/>
            <person name="Gage D."/>
            <person name="Galagan J."/>
            <person name="Gearin G."/>
            <person name="Gnerre S."/>
            <person name="Gnirke A."/>
            <person name="Goyette A."/>
            <person name="Graham J."/>
            <person name="Grandbois E."/>
            <person name="Gyaltsen K."/>
            <person name="Hafez N."/>
            <person name="Hagopian D."/>
            <person name="Hagos B."/>
            <person name="Hall J."/>
            <person name="Hatcher B."/>
            <person name="Heller A."/>
            <person name="Higgins H."/>
            <person name="Honan T."/>
            <person name="Horn A."/>
            <person name="Houde N."/>
            <person name="Hughes L."/>
            <person name="Hulme W."/>
            <person name="Husby E."/>
            <person name="Iliev I."/>
            <person name="Jaffe D."/>
            <person name="Jones C."/>
            <person name="Kamal M."/>
            <person name="Kamat A."/>
            <person name="Kamvysselis M."/>
            <person name="Karlsson E."/>
            <person name="Kells C."/>
            <person name="Kieu A."/>
            <person name="Kisner P."/>
            <person name="Kodira C."/>
            <person name="Kulbokas E."/>
            <person name="Labutti K."/>
            <person name="Lama D."/>
            <person name="Landers T."/>
            <person name="Leger J."/>
            <person name="Levine S."/>
            <person name="Lewis D."/>
            <person name="Lewis T."/>
            <person name="Lindblad-toh K."/>
            <person name="Liu X."/>
            <person name="Lokyitsang T."/>
            <person name="Lokyitsang Y."/>
            <person name="Lucien O."/>
            <person name="Lui A."/>
            <person name="Ma L.J."/>
            <person name="Mabbitt R."/>
            <person name="Macdonald J."/>
            <person name="Maclean C."/>
            <person name="Major J."/>
            <person name="Manning J."/>
            <person name="Marabella R."/>
            <person name="Maru K."/>
            <person name="Matthews C."/>
            <person name="Mauceli E."/>
            <person name="Mccarthy M."/>
            <person name="Mcdonough S."/>
            <person name="Mcghee T."/>
            <person name="Meldrim J."/>
            <person name="Meneus L."/>
            <person name="Mesirov J."/>
            <person name="Mihalev A."/>
            <person name="Mihova T."/>
            <person name="Mikkelsen T."/>
            <person name="Mlenga V."/>
            <person name="Moru K."/>
            <person name="Mozes J."/>
            <person name="Mulrain L."/>
            <person name="Munson G."/>
            <person name="Naylor J."/>
            <person name="Newes C."/>
            <person name="Nguyen C."/>
            <person name="Nguyen N."/>
            <person name="Nguyen T."/>
            <person name="Nicol R."/>
            <person name="Nielsen C."/>
            <person name="Nizzari M."/>
            <person name="Norbu C."/>
            <person name="Norbu N."/>
            <person name="O'donnell P."/>
            <person name="Okoawo O."/>
            <person name="O'leary S."/>
            <person name="Omotosho B."/>
            <person name="O'neill K."/>
            <person name="Osman S."/>
            <person name="Parker S."/>
            <person name="Perrin D."/>
            <person name="Phunkhang P."/>
            <person name="Piqani B."/>
            <person name="Purcell S."/>
            <person name="Rachupka T."/>
            <person name="Ramasamy U."/>
            <person name="Rameau R."/>
            <person name="Ray V."/>
            <person name="Raymond C."/>
            <person name="Retta R."/>
            <person name="Richardson S."/>
            <person name="Rise C."/>
            <person name="Rodriguez J."/>
            <person name="Rogers J."/>
            <person name="Rogov P."/>
            <person name="Rutman M."/>
            <person name="Schupbach R."/>
            <person name="Seaman C."/>
            <person name="Settipalli S."/>
            <person name="Sharpe T."/>
            <person name="Sheridan J."/>
            <person name="Sherpa N."/>
            <person name="Shi J."/>
            <person name="Smirnov S."/>
            <person name="Smith C."/>
            <person name="Sougnez C."/>
            <person name="Spencer B."/>
            <person name="Stalker J."/>
            <person name="Stange-thomann N."/>
            <person name="Stavropoulos S."/>
            <person name="Stetson K."/>
            <person name="Stone C."/>
            <person name="Stone S."/>
            <person name="Stubbs M."/>
            <person name="Talamas J."/>
            <person name="Tchuinga P."/>
            <person name="Tenzing P."/>
            <person name="Tesfaye S."/>
            <person name="Theodore J."/>
            <person name="Thoulutsang Y."/>
            <person name="Topham K."/>
            <person name="Towey S."/>
            <person name="Tsamla T."/>
            <person name="Tsomo N."/>
            <person name="Vallee D."/>
            <person name="Vassiliev H."/>
            <person name="Venkataraman V."/>
            <person name="Vinson J."/>
            <person name="Vo A."/>
            <person name="Wade C."/>
            <person name="Wang S."/>
            <person name="Wangchuk T."/>
            <person name="Wangdi T."/>
            <person name="Whittaker C."/>
            <person name="Wilkinson J."/>
            <person name="Wu Y."/>
            <person name="Wyman D."/>
            <person name="Yadav S."/>
            <person name="Yang S."/>
            <person name="Yang X."/>
            <person name="Yeager S."/>
            <person name="Yee E."/>
            <person name="Young G."/>
            <person name="Zainoun J."/>
            <person name="Zembeck L."/>
            <person name="Zimmer A."/>
            <person name="Zody M."/>
            <person name="Lander E."/>
        </authorList>
    </citation>
    <scope>NUCLEOTIDE SEQUENCE [LARGE SCALE GENOMIC DNA]</scope>
</reference>
<dbReference type="GO" id="GO:0005891">
    <property type="term" value="C:voltage-gated calcium channel complex"/>
    <property type="evidence" value="ECO:0007669"/>
    <property type="project" value="TreeGrafter"/>
</dbReference>
<dbReference type="InterPro" id="IPR051173">
    <property type="entry name" value="Ca_channel_alpha-2/delta"/>
</dbReference>
<evidence type="ECO:0000313" key="1">
    <source>
        <dbReference type="Ensembl" id="ENSCSAVP00000006293.1"/>
    </source>
</evidence>
<dbReference type="PANTHER" id="PTHR10166">
    <property type="entry name" value="VOLTAGE-DEPENDENT CALCIUM CHANNEL SUBUNIT ALPHA-2/DELTA-RELATED"/>
    <property type="match status" value="1"/>
</dbReference>
<dbReference type="GO" id="GO:0005245">
    <property type="term" value="F:voltage-gated calcium channel activity"/>
    <property type="evidence" value="ECO:0007669"/>
    <property type="project" value="TreeGrafter"/>
</dbReference>
<dbReference type="Gene3D" id="3.30.450.20">
    <property type="entry name" value="PAS domain"/>
    <property type="match status" value="1"/>
</dbReference>
<proteinExistence type="predicted"/>
<dbReference type="AlphaFoldDB" id="H2YLU1"/>
<protein>
    <recommendedName>
        <fullName evidence="3">Cache domain-containing protein</fullName>
    </recommendedName>
</protein>
<dbReference type="Proteomes" id="UP000007875">
    <property type="component" value="Unassembled WGS sequence"/>
</dbReference>
<dbReference type="HOGENOM" id="CLU_1880045_0_0_1"/>
<sequence length="136" mass="14823">MSDLNQALNNSTYVNEPVFSVPYIDAGGLGLILTIGLPVYRPGTNTLYGVVAIDITLQDIFKDAIYFNNGDGSYIFIIDNKGRVIFHPSMPALMPSDSVNYYHINQLERGTNFGAVIESMIAGQSGSKAIDMIKVL</sequence>
<dbReference type="STRING" id="51511.ENSCSAVP00000006293"/>
<dbReference type="InParanoid" id="H2YLU1"/>
<reference evidence="1" key="2">
    <citation type="submission" date="2025-08" db="UniProtKB">
        <authorList>
            <consortium name="Ensembl"/>
        </authorList>
    </citation>
    <scope>IDENTIFICATION</scope>
</reference>